<dbReference type="GO" id="GO:0016989">
    <property type="term" value="F:sigma factor antagonist activity"/>
    <property type="evidence" value="ECO:0007669"/>
    <property type="project" value="TreeGrafter"/>
</dbReference>
<feature type="domain" description="Anti-sigma K factor RskA C-terminal" evidence="2">
    <location>
        <begin position="115"/>
        <end position="253"/>
    </location>
</feature>
<reference evidence="3 4" key="1">
    <citation type="submission" date="2018-08" db="EMBL/GenBank/DDBJ databases">
        <title>Henriciella mobilis sp. nov., isolated from seawater.</title>
        <authorList>
            <person name="Cheng H."/>
            <person name="Wu Y.-H."/>
            <person name="Xu X.-W."/>
            <person name="Guo L.-L."/>
        </authorList>
    </citation>
    <scope>NUCLEOTIDE SEQUENCE [LARGE SCALE GENOMIC DNA]</scope>
    <source>
        <strain evidence="3 4">CCUG66934</strain>
    </source>
</reference>
<evidence type="ECO:0000259" key="2">
    <source>
        <dbReference type="Pfam" id="PF10099"/>
    </source>
</evidence>
<dbReference type="Pfam" id="PF10099">
    <property type="entry name" value="RskA_C"/>
    <property type="match status" value="1"/>
</dbReference>
<sequence>MSDTTPNKRQELASAVILGHADEAELAQFKRLYAEDQSFQTLVAEMEEFLSPLSTISEDAEPPEGVLDDIMVQISGPEPSTKAVAPTPAPEAPQRVRRRSSSKSRRHPERPWQYATAASMILAVGSLAVHSIPDAETPAPAPVEVASVQEELLTLMTSGGEAPTVVVLLYDKDSNQITGRLTNAQPPADGVWQLWLLRDGLDAPQSLGLLTDLSDDGVINLSIATELAAGSDTLAISVEPEGGSPEAGPTGPVVFTGAVSPI</sequence>
<dbReference type="RefSeq" id="WP_119380337.1">
    <property type="nucleotide sequence ID" value="NZ_QWGB01000008.1"/>
</dbReference>
<protein>
    <recommendedName>
        <fullName evidence="2">Anti-sigma K factor RskA C-terminal domain-containing protein</fullName>
    </recommendedName>
</protein>
<dbReference type="OrthoDB" id="9816387at2"/>
<feature type="compositionally biased region" description="Basic residues" evidence="1">
    <location>
        <begin position="95"/>
        <end position="108"/>
    </location>
</feature>
<dbReference type="EMBL" id="QWGB01000008">
    <property type="protein sequence ID" value="RIJ21618.1"/>
    <property type="molecule type" value="Genomic_DNA"/>
</dbReference>
<feature type="region of interest" description="Disordered" evidence="1">
    <location>
        <begin position="77"/>
        <end position="111"/>
    </location>
</feature>
<dbReference type="AlphaFoldDB" id="A0A399QRZ4"/>
<evidence type="ECO:0000256" key="1">
    <source>
        <dbReference type="SAM" id="MobiDB-lite"/>
    </source>
</evidence>
<dbReference type="InterPro" id="IPR018764">
    <property type="entry name" value="RskA_C"/>
</dbReference>
<dbReference type="PANTHER" id="PTHR37461:SF1">
    <property type="entry name" value="ANTI-SIGMA-K FACTOR RSKA"/>
    <property type="match status" value="1"/>
</dbReference>
<accession>A0A399QRZ4</accession>
<gene>
    <name evidence="3" type="ORF">D1224_12720</name>
</gene>
<keyword evidence="4" id="KW-1185">Reference proteome</keyword>
<dbReference type="GO" id="GO:0005886">
    <property type="term" value="C:plasma membrane"/>
    <property type="evidence" value="ECO:0007669"/>
    <property type="project" value="InterPro"/>
</dbReference>
<evidence type="ECO:0000313" key="3">
    <source>
        <dbReference type="EMBL" id="RIJ21618.1"/>
    </source>
</evidence>
<dbReference type="PANTHER" id="PTHR37461">
    <property type="entry name" value="ANTI-SIGMA-K FACTOR RSKA"/>
    <property type="match status" value="1"/>
</dbReference>
<proteinExistence type="predicted"/>
<comment type="caution">
    <text evidence="3">The sequence shown here is derived from an EMBL/GenBank/DDBJ whole genome shotgun (WGS) entry which is preliminary data.</text>
</comment>
<name>A0A399QRZ4_9PROT</name>
<dbReference type="GO" id="GO:0006417">
    <property type="term" value="P:regulation of translation"/>
    <property type="evidence" value="ECO:0007669"/>
    <property type="project" value="TreeGrafter"/>
</dbReference>
<dbReference type="Proteomes" id="UP000265431">
    <property type="component" value="Unassembled WGS sequence"/>
</dbReference>
<dbReference type="InterPro" id="IPR051474">
    <property type="entry name" value="Anti-sigma-K/W_factor"/>
</dbReference>
<evidence type="ECO:0000313" key="4">
    <source>
        <dbReference type="Proteomes" id="UP000265431"/>
    </source>
</evidence>
<organism evidence="3 4">
    <name type="scientific">Henriciella barbarensis</name>
    <dbReference type="NCBI Taxonomy" id="86342"/>
    <lineage>
        <taxon>Bacteria</taxon>
        <taxon>Pseudomonadati</taxon>
        <taxon>Pseudomonadota</taxon>
        <taxon>Alphaproteobacteria</taxon>
        <taxon>Hyphomonadales</taxon>
        <taxon>Hyphomonadaceae</taxon>
        <taxon>Henriciella</taxon>
    </lineage>
</organism>